<name>A0A5P2C2G4_STRVZ</name>
<reference evidence="2 3" key="1">
    <citation type="submission" date="2018-05" db="EMBL/GenBank/DDBJ databases">
        <title>Streptomyces venezuelae.</title>
        <authorList>
            <person name="Kim W."/>
            <person name="Lee N."/>
            <person name="Cho B.-K."/>
        </authorList>
    </citation>
    <scope>NUCLEOTIDE SEQUENCE [LARGE SCALE GENOMIC DNA]</scope>
    <source>
        <strain evidence="2 3">ATCC 14584</strain>
    </source>
</reference>
<organism evidence="2 3">
    <name type="scientific">Streptomyces venezuelae</name>
    <dbReference type="NCBI Taxonomy" id="54571"/>
    <lineage>
        <taxon>Bacteria</taxon>
        <taxon>Bacillati</taxon>
        <taxon>Actinomycetota</taxon>
        <taxon>Actinomycetes</taxon>
        <taxon>Kitasatosporales</taxon>
        <taxon>Streptomycetaceae</taxon>
        <taxon>Streptomyces</taxon>
    </lineage>
</organism>
<dbReference type="Proteomes" id="UP000322927">
    <property type="component" value="Chromosome"/>
</dbReference>
<sequence>MGALRRLRGRVSGTRRRTILYAVGLAGAAALGVTACDPVNGGMNTSAVALTVDEMGTKELERQGADVSWLSCTASFKDKVTPSGASGETESVIEVDCQGETDDGTDISVKGRVSSVVDGACVRGNLTAKVGGKQWFRVDVLGNCDAGDGNGNGGGNGDGGNDGGDQPSTPPTHQEPDPAPTSTVTVTVTADPPPPEPTCDCLPGK</sequence>
<dbReference type="EMBL" id="CP029192">
    <property type="protein sequence ID" value="QES36440.1"/>
    <property type="molecule type" value="Genomic_DNA"/>
</dbReference>
<dbReference type="RefSeq" id="WP_150218709.1">
    <property type="nucleotide sequence ID" value="NZ_CP029192.1"/>
</dbReference>
<evidence type="ECO:0000256" key="1">
    <source>
        <dbReference type="SAM" id="MobiDB-lite"/>
    </source>
</evidence>
<dbReference type="AlphaFoldDB" id="A0A5P2C2G4"/>
<feature type="compositionally biased region" description="Low complexity" evidence="1">
    <location>
        <begin position="180"/>
        <end position="190"/>
    </location>
</feature>
<evidence type="ECO:0000313" key="3">
    <source>
        <dbReference type="Proteomes" id="UP000322927"/>
    </source>
</evidence>
<feature type="region of interest" description="Disordered" evidence="1">
    <location>
        <begin position="149"/>
        <end position="205"/>
    </location>
</feature>
<accession>A0A5P2C2G4</accession>
<dbReference type="OrthoDB" id="3483328at2"/>
<evidence type="ECO:0000313" key="2">
    <source>
        <dbReference type="EMBL" id="QES36440.1"/>
    </source>
</evidence>
<proteinExistence type="predicted"/>
<feature type="compositionally biased region" description="Gly residues" evidence="1">
    <location>
        <begin position="149"/>
        <end position="163"/>
    </location>
</feature>
<gene>
    <name evidence="2" type="ORF">DEJ48_26295</name>
</gene>
<protein>
    <submittedName>
        <fullName evidence="2">Uncharacterized protein</fullName>
    </submittedName>
</protein>